<evidence type="ECO:0000313" key="5">
    <source>
        <dbReference type="Proteomes" id="UP001305815"/>
    </source>
</evidence>
<dbReference type="InterPro" id="IPR037401">
    <property type="entry name" value="SnoaL-like"/>
</dbReference>
<feature type="domain" description="PAC" evidence="2">
    <location>
        <begin position="235"/>
        <end position="286"/>
    </location>
</feature>
<dbReference type="PROSITE" id="PS50113">
    <property type="entry name" value="PAC"/>
    <property type="match status" value="1"/>
</dbReference>
<dbReference type="InterPro" id="IPR043128">
    <property type="entry name" value="Rev_trsase/Diguanyl_cyclase"/>
</dbReference>
<dbReference type="RefSeq" id="WP_316265885.1">
    <property type="nucleotide sequence ID" value="NZ_AP027742.1"/>
</dbReference>
<protein>
    <recommendedName>
        <fullName evidence="6">PAS domain S-box-containing protein/diguanylate cyclase (GGDEF) domain-containing protein</fullName>
    </recommendedName>
</protein>
<dbReference type="InterPro" id="IPR052155">
    <property type="entry name" value="Biofilm_reg_signaling"/>
</dbReference>
<dbReference type="Pfam" id="PF13474">
    <property type="entry name" value="SnoaL_3"/>
    <property type="match status" value="1"/>
</dbReference>
<feature type="domain" description="PAS" evidence="1">
    <location>
        <begin position="178"/>
        <end position="232"/>
    </location>
</feature>
<dbReference type="InterPro" id="IPR000014">
    <property type="entry name" value="PAS"/>
</dbReference>
<dbReference type="EMBL" id="AP027742">
    <property type="protein sequence ID" value="BDZ75828.1"/>
    <property type="molecule type" value="Genomic_DNA"/>
</dbReference>
<dbReference type="InterPro" id="IPR000700">
    <property type="entry name" value="PAS-assoc_C"/>
</dbReference>
<dbReference type="InterPro" id="IPR029787">
    <property type="entry name" value="Nucleotide_cyclase"/>
</dbReference>
<accession>A0ABN6YTG6</accession>
<dbReference type="Pfam" id="PF08447">
    <property type="entry name" value="PAS_3"/>
    <property type="match status" value="1"/>
</dbReference>
<organism evidence="4 5">
    <name type="scientific">Claveliimonas bilis</name>
    <dbReference type="NCBI Taxonomy" id="3028070"/>
    <lineage>
        <taxon>Bacteria</taxon>
        <taxon>Bacillati</taxon>
        <taxon>Bacillota</taxon>
        <taxon>Clostridia</taxon>
        <taxon>Lachnospirales</taxon>
        <taxon>Lachnospiraceae</taxon>
        <taxon>Claveliimonas</taxon>
    </lineage>
</organism>
<proteinExistence type="predicted"/>
<dbReference type="PANTHER" id="PTHR44757:SF2">
    <property type="entry name" value="BIOFILM ARCHITECTURE MAINTENANCE PROTEIN MBAA"/>
    <property type="match status" value="1"/>
</dbReference>
<evidence type="ECO:0000313" key="4">
    <source>
        <dbReference type="EMBL" id="BDZ75828.1"/>
    </source>
</evidence>
<dbReference type="CDD" id="cd00130">
    <property type="entry name" value="PAS"/>
    <property type="match status" value="1"/>
</dbReference>
<dbReference type="NCBIfam" id="TIGR00254">
    <property type="entry name" value="GGDEF"/>
    <property type="match status" value="1"/>
</dbReference>
<dbReference type="InterPro" id="IPR035965">
    <property type="entry name" value="PAS-like_dom_sf"/>
</dbReference>
<dbReference type="Pfam" id="PF00990">
    <property type="entry name" value="GGDEF"/>
    <property type="match status" value="1"/>
</dbReference>
<keyword evidence="5" id="KW-1185">Reference proteome</keyword>
<dbReference type="Gene3D" id="3.10.450.50">
    <property type="match status" value="1"/>
</dbReference>
<dbReference type="SMART" id="SM00267">
    <property type="entry name" value="GGDEF"/>
    <property type="match status" value="1"/>
</dbReference>
<evidence type="ECO:0000259" key="2">
    <source>
        <dbReference type="PROSITE" id="PS50113"/>
    </source>
</evidence>
<dbReference type="PROSITE" id="PS50112">
    <property type="entry name" value="PAS"/>
    <property type="match status" value="1"/>
</dbReference>
<dbReference type="PROSITE" id="PS50887">
    <property type="entry name" value="GGDEF"/>
    <property type="match status" value="1"/>
</dbReference>
<dbReference type="CDD" id="cd01949">
    <property type="entry name" value="GGDEF"/>
    <property type="match status" value="1"/>
</dbReference>
<dbReference type="SUPFAM" id="SSF55785">
    <property type="entry name" value="PYP-like sensor domain (PAS domain)"/>
    <property type="match status" value="1"/>
</dbReference>
<evidence type="ECO:0000259" key="3">
    <source>
        <dbReference type="PROSITE" id="PS50887"/>
    </source>
</evidence>
<dbReference type="Proteomes" id="UP001305815">
    <property type="component" value="Chromosome"/>
</dbReference>
<dbReference type="InterPro" id="IPR000160">
    <property type="entry name" value="GGDEF_dom"/>
</dbReference>
<dbReference type="NCBIfam" id="TIGR00229">
    <property type="entry name" value="sensory_box"/>
    <property type="match status" value="1"/>
</dbReference>
<dbReference type="Gene3D" id="3.30.70.270">
    <property type="match status" value="1"/>
</dbReference>
<evidence type="ECO:0000259" key="1">
    <source>
        <dbReference type="PROSITE" id="PS50112"/>
    </source>
</evidence>
<evidence type="ECO:0008006" key="6">
    <source>
        <dbReference type="Google" id="ProtNLM"/>
    </source>
</evidence>
<dbReference type="InterPro" id="IPR013655">
    <property type="entry name" value="PAS_fold_3"/>
</dbReference>
<dbReference type="Gene3D" id="3.30.450.20">
    <property type="entry name" value="PAS domain"/>
    <property type="match status" value="1"/>
</dbReference>
<reference evidence="5" key="1">
    <citation type="journal article" date="2023" name="Int. J. Syst. Evol. Microbiol.">
        <title>Claveliimonas bilis gen. nov., sp. nov., deoxycholic acid-producing bacteria isolated from human faeces, and reclassification of Sellimonas monacensis Zenner et al. 2021 as Claveliimonas monacensis comb. nov.</title>
        <authorList>
            <person name="Hisatomi A."/>
            <person name="Kastawa N.W.E.P.G."/>
            <person name="Song I."/>
            <person name="Ohkuma M."/>
            <person name="Fukiya S."/>
            <person name="Sakamoto M."/>
        </authorList>
    </citation>
    <scope>NUCLEOTIDE SEQUENCE [LARGE SCALE GENOMIC DNA]</scope>
    <source>
        <strain evidence="5">12BBH14</strain>
    </source>
</reference>
<sequence>MVEKKVIYPVLTRFFDCYLKERNIAKTLSIVADDLYSLGTGDEETATNKEEFARLLEEEIKGIPDPIQYKIMDYQEKQTGENSWECLCKVETAVRLNGSEEEIRYLTRFTGGFRRVGEEFLATALHMSEASSYQESGEFFPLRFFSEKTEKLNETAQHELLDIICQMMPGGVIGGYIEDGFPLYVVNDTMLEMMGYTYNEFVEETEGLVINSIHEDDAHMVEKHVLDCLKQEKQYAIEYRVKKKDGSSLWVYDIGRKIIAEDGRSAIISVLVDISESVRVKKNLIEESNRDFLTGIYNRKGGEATVTAKMNNSDAPYIFLMIDLDNFKSVNDMYGHGTGDKMLRFFAKQLRETFRKTDIAIRLGGDEFAVYAQPCFNKEAIQNKVEKIIKDYVEEAKNRCPSVSTSVSVGGIYSMEPRSFSSIYKAADGILYEIKQSGKGRCEIREI</sequence>
<dbReference type="PANTHER" id="PTHR44757">
    <property type="entry name" value="DIGUANYLATE CYCLASE DGCP"/>
    <property type="match status" value="1"/>
</dbReference>
<dbReference type="InterPro" id="IPR032710">
    <property type="entry name" value="NTF2-like_dom_sf"/>
</dbReference>
<name>A0ABN6YTG6_9FIRM</name>
<gene>
    <name evidence="4" type="ORF">Lac1_00110</name>
</gene>
<dbReference type="SUPFAM" id="SSF55073">
    <property type="entry name" value="Nucleotide cyclase"/>
    <property type="match status" value="1"/>
</dbReference>
<feature type="domain" description="GGDEF" evidence="3">
    <location>
        <begin position="315"/>
        <end position="447"/>
    </location>
</feature>
<dbReference type="SUPFAM" id="SSF54427">
    <property type="entry name" value="NTF2-like"/>
    <property type="match status" value="1"/>
</dbReference>